<comment type="similarity">
    <text evidence="2">Belongs to the major facilitator superfamily.</text>
</comment>
<feature type="transmembrane region" description="Helical" evidence="7">
    <location>
        <begin position="172"/>
        <end position="191"/>
    </location>
</feature>
<dbReference type="GO" id="GO:0022857">
    <property type="term" value="F:transmembrane transporter activity"/>
    <property type="evidence" value="ECO:0007669"/>
    <property type="project" value="InterPro"/>
</dbReference>
<feature type="transmembrane region" description="Helical" evidence="7">
    <location>
        <begin position="304"/>
        <end position="327"/>
    </location>
</feature>
<feature type="transmembrane region" description="Helical" evidence="7">
    <location>
        <begin position="369"/>
        <end position="390"/>
    </location>
</feature>
<dbReference type="EMBL" id="LOPU01000029">
    <property type="protein sequence ID" value="KTG09011.1"/>
    <property type="molecule type" value="Genomic_DNA"/>
</dbReference>
<dbReference type="Gene3D" id="1.20.1250.20">
    <property type="entry name" value="MFS general substrate transporter like domains"/>
    <property type="match status" value="1"/>
</dbReference>
<dbReference type="GO" id="GO:0012505">
    <property type="term" value="C:endomembrane system"/>
    <property type="evidence" value="ECO:0007669"/>
    <property type="project" value="UniProtKB-SubCell"/>
</dbReference>
<feature type="transmembrane region" description="Helical" evidence="7">
    <location>
        <begin position="144"/>
        <end position="166"/>
    </location>
</feature>
<sequence>METATDGDTTQHSNSRRWWTLAIFGFAALEGATLQMQGAIIPALRTDFGTPNWLLGMVAPAGTAGFLVFVAAVGAVAGRLDTRRLLLVGIVGTGLGVFLMGAVPSFGLFLGALVLRGVFSGIGRGSDRPLLSHLYPRRRGQLFGYYDMMWAVGATLGPLTVAAALWAEDWQLAYYALGACFIPLAALIWYLPSPSVDGGGDDPLTFEELRRISRSPAVMVMAAGILLTTGVEGGLFTWLTTYAEGRLSSSLVTVSLSVLLVAYIPGRFVAGSLSKRFGYVPLAFGLGGLCLVSAGYTFLIASGIWLLVGVFCIGLTLSGLYPTLLAYATESAPEHSAPVNAIGLVVSSCGIAAVPALMGFVIGDSGVGFAMRLLFIPLAGVLAVTAIAWVRIGTAGRQV</sequence>
<feature type="transmembrane region" description="Helical" evidence="7">
    <location>
        <begin position="18"/>
        <end position="41"/>
    </location>
</feature>
<dbReference type="AlphaFoldDB" id="A0A0W1R6D1"/>
<dbReference type="OrthoDB" id="306002at2157"/>
<dbReference type="InterPro" id="IPR011701">
    <property type="entry name" value="MFS"/>
</dbReference>
<feature type="transmembrane region" description="Helical" evidence="7">
    <location>
        <begin position="53"/>
        <end position="77"/>
    </location>
</feature>
<dbReference type="PANTHER" id="PTHR23514">
    <property type="entry name" value="BYPASS OF STOP CODON PROTEIN 6"/>
    <property type="match status" value="1"/>
</dbReference>
<dbReference type="Pfam" id="PF07690">
    <property type="entry name" value="MFS_1"/>
    <property type="match status" value="1"/>
</dbReference>
<evidence type="ECO:0000256" key="6">
    <source>
        <dbReference type="ARBA" id="ARBA00023136"/>
    </source>
</evidence>
<organism evidence="9 10">
    <name type="scientific">Haloprofundus marisrubri</name>
    <dbReference type="NCBI Taxonomy" id="1514971"/>
    <lineage>
        <taxon>Archaea</taxon>
        <taxon>Methanobacteriati</taxon>
        <taxon>Methanobacteriota</taxon>
        <taxon>Stenosarchaea group</taxon>
        <taxon>Halobacteria</taxon>
        <taxon>Halobacteriales</taxon>
        <taxon>Haloferacaceae</taxon>
        <taxon>Haloprofundus</taxon>
    </lineage>
</organism>
<keyword evidence="4 7" id="KW-0812">Transmembrane</keyword>
<feature type="transmembrane region" description="Helical" evidence="7">
    <location>
        <begin position="84"/>
        <end position="100"/>
    </location>
</feature>
<evidence type="ECO:0000313" key="10">
    <source>
        <dbReference type="Proteomes" id="UP000054387"/>
    </source>
</evidence>
<feature type="transmembrane region" description="Helical" evidence="7">
    <location>
        <begin position="251"/>
        <end position="270"/>
    </location>
</feature>
<comment type="subcellular location">
    <subcellularLocation>
        <location evidence="1">Endomembrane system</location>
        <topology evidence="1">Multi-pass membrane protein</topology>
    </subcellularLocation>
</comment>
<evidence type="ECO:0000256" key="3">
    <source>
        <dbReference type="ARBA" id="ARBA00022448"/>
    </source>
</evidence>
<evidence type="ECO:0000313" key="9">
    <source>
        <dbReference type="EMBL" id="KTG09011.1"/>
    </source>
</evidence>
<keyword evidence="10" id="KW-1185">Reference proteome</keyword>
<dbReference type="InterPro" id="IPR036259">
    <property type="entry name" value="MFS_trans_sf"/>
</dbReference>
<evidence type="ECO:0000256" key="4">
    <source>
        <dbReference type="ARBA" id="ARBA00022692"/>
    </source>
</evidence>
<proteinExistence type="inferred from homology"/>
<feature type="domain" description="Major facilitator superfamily (MFS) profile" evidence="8">
    <location>
        <begin position="19"/>
        <end position="397"/>
    </location>
</feature>
<dbReference type="PROSITE" id="PS50850">
    <property type="entry name" value="MFS"/>
    <property type="match status" value="1"/>
</dbReference>
<keyword evidence="5 7" id="KW-1133">Transmembrane helix</keyword>
<feature type="transmembrane region" description="Helical" evidence="7">
    <location>
        <begin position="217"/>
        <end position="239"/>
    </location>
</feature>
<dbReference type="InterPro" id="IPR051788">
    <property type="entry name" value="MFS_Transporter"/>
</dbReference>
<reference evidence="9 10" key="1">
    <citation type="submission" date="2015-12" db="EMBL/GenBank/DDBJ databases">
        <title>Haloprofundus marisrubri gen. nov., sp. nov., an extremely halophilic archaeon isolated from the Discovery deep brine-seawater interface in the Red Sea.</title>
        <authorList>
            <person name="Zhang G."/>
            <person name="Stingl U."/>
            <person name="Rashid M."/>
        </authorList>
    </citation>
    <scope>NUCLEOTIDE SEQUENCE [LARGE SCALE GENOMIC DNA]</scope>
    <source>
        <strain evidence="9 10">SB9</strain>
    </source>
</reference>
<dbReference type="SUPFAM" id="SSF103473">
    <property type="entry name" value="MFS general substrate transporter"/>
    <property type="match status" value="1"/>
</dbReference>
<evidence type="ECO:0000256" key="1">
    <source>
        <dbReference type="ARBA" id="ARBA00004127"/>
    </source>
</evidence>
<feature type="transmembrane region" description="Helical" evidence="7">
    <location>
        <begin position="277"/>
        <end position="298"/>
    </location>
</feature>
<keyword evidence="3" id="KW-0813">Transport</keyword>
<protein>
    <recommendedName>
        <fullName evidence="8">Major facilitator superfamily (MFS) profile domain-containing protein</fullName>
    </recommendedName>
</protein>
<accession>A0A0W1R6D1</accession>
<evidence type="ECO:0000256" key="5">
    <source>
        <dbReference type="ARBA" id="ARBA00022989"/>
    </source>
</evidence>
<keyword evidence="6 7" id="KW-0472">Membrane</keyword>
<evidence type="ECO:0000256" key="7">
    <source>
        <dbReference type="SAM" id="Phobius"/>
    </source>
</evidence>
<gene>
    <name evidence="9" type="ORF">AUR64_14510</name>
</gene>
<dbReference type="PANTHER" id="PTHR23514:SF3">
    <property type="entry name" value="BYPASS OF STOP CODON PROTEIN 6"/>
    <property type="match status" value="1"/>
</dbReference>
<evidence type="ECO:0000256" key="2">
    <source>
        <dbReference type="ARBA" id="ARBA00008335"/>
    </source>
</evidence>
<feature type="transmembrane region" description="Helical" evidence="7">
    <location>
        <begin position="339"/>
        <end position="363"/>
    </location>
</feature>
<name>A0A0W1R6D1_9EURY</name>
<dbReference type="Proteomes" id="UP000054387">
    <property type="component" value="Unassembled WGS sequence"/>
</dbReference>
<dbReference type="RefSeq" id="WP_058582164.1">
    <property type="nucleotide sequence ID" value="NZ_LOPU01000029.1"/>
</dbReference>
<evidence type="ECO:0000259" key="8">
    <source>
        <dbReference type="PROSITE" id="PS50850"/>
    </source>
</evidence>
<dbReference type="GO" id="GO:0016020">
    <property type="term" value="C:membrane"/>
    <property type="evidence" value="ECO:0007669"/>
    <property type="project" value="TreeGrafter"/>
</dbReference>
<dbReference type="InterPro" id="IPR020846">
    <property type="entry name" value="MFS_dom"/>
</dbReference>
<comment type="caution">
    <text evidence="9">The sequence shown here is derived from an EMBL/GenBank/DDBJ whole genome shotgun (WGS) entry which is preliminary data.</text>
</comment>